<gene>
    <name evidence="2" type="ORF">SAMN04490247_0907</name>
</gene>
<dbReference type="AlphaFoldDB" id="A0A1G8R9J7"/>
<keyword evidence="1" id="KW-1133">Transmembrane helix</keyword>
<keyword evidence="1" id="KW-0812">Transmembrane</keyword>
<dbReference type="RefSeq" id="WP_093192484.1">
    <property type="nucleotide sequence ID" value="NZ_FNEV01000002.1"/>
</dbReference>
<dbReference type="OrthoDB" id="2971924at2"/>
<evidence type="ECO:0000313" key="2">
    <source>
        <dbReference type="EMBL" id="SDJ13636.1"/>
    </source>
</evidence>
<evidence type="ECO:0000256" key="1">
    <source>
        <dbReference type="SAM" id="Phobius"/>
    </source>
</evidence>
<organism evidence="2 3">
    <name type="scientific">Salimicrobium halophilum</name>
    <dbReference type="NCBI Taxonomy" id="86666"/>
    <lineage>
        <taxon>Bacteria</taxon>
        <taxon>Bacillati</taxon>
        <taxon>Bacillota</taxon>
        <taxon>Bacilli</taxon>
        <taxon>Bacillales</taxon>
        <taxon>Bacillaceae</taxon>
        <taxon>Salimicrobium</taxon>
    </lineage>
</organism>
<feature type="transmembrane region" description="Helical" evidence="1">
    <location>
        <begin position="6"/>
        <end position="35"/>
    </location>
</feature>
<proteinExistence type="predicted"/>
<name>A0A1G8R9J7_9BACI</name>
<keyword evidence="1" id="KW-0472">Membrane</keyword>
<dbReference type="Proteomes" id="UP000199225">
    <property type="component" value="Unassembled WGS sequence"/>
</dbReference>
<dbReference type="STRING" id="86666.SAMN04490247_0907"/>
<protein>
    <submittedName>
        <fullName evidence="2">Uncharacterized protein</fullName>
    </submittedName>
</protein>
<dbReference type="EMBL" id="FNEV01000002">
    <property type="protein sequence ID" value="SDJ13636.1"/>
    <property type="molecule type" value="Genomic_DNA"/>
</dbReference>
<evidence type="ECO:0000313" key="3">
    <source>
        <dbReference type="Proteomes" id="UP000199225"/>
    </source>
</evidence>
<keyword evidence="3" id="KW-1185">Reference proteome</keyword>
<accession>A0A1G8R9J7</accession>
<sequence>MIFFYILMAGFIGLITLGWRGSILGLVIGIVYAVVEINAKKITRLEEEIHTLKKELAEK</sequence>
<reference evidence="3" key="1">
    <citation type="submission" date="2016-10" db="EMBL/GenBank/DDBJ databases">
        <authorList>
            <person name="Varghese N."/>
            <person name="Submissions S."/>
        </authorList>
    </citation>
    <scope>NUCLEOTIDE SEQUENCE [LARGE SCALE GENOMIC DNA]</scope>
    <source>
        <strain evidence="3">DSM 4771</strain>
    </source>
</reference>